<reference evidence="9" key="1">
    <citation type="submission" date="2015-07" db="EMBL/GenBank/DDBJ databases">
        <title>Discovery of a poly(ethylene terephthalate assimilation.</title>
        <authorList>
            <person name="Yoshida S."/>
            <person name="Hiraga K."/>
            <person name="Takehana T."/>
            <person name="Taniguchi I."/>
            <person name="Yamaji H."/>
            <person name="Maeda Y."/>
            <person name="Toyohara K."/>
            <person name="Miyamoto K."/>
            <person name="Kimura Y."/>
            <person name="Oda K."/>
        </authorList>
    </citation>
    <scope>NUCLEOTIDE SEQUENCE [LARGE SCALE GENOMIC DNA]</scope>
    <source>
        <strain evidence="9">NBRC 110686 / TISTR 2288 / 201-F6</strain>
    </source>
</reference>
<evidence type="ECO:0000256" key="3">
    <source>
        <dbReference type="ARBA" id="ARBA00022777"/>
    </source>
</evidence>
<evidence type="ECO:0000256" key="5">
    <source>
        <dbReference type="PROSITE-ProRule" id="PRU10141"/>
    </source>
</evidence>
<dbReference type="RefSeq" id="WP_054018616.1">
    <property type="nucleotide sequence ID" value="NZ_BBYR01000007.1"/>
</dbReference>
<feature type="region of interest" description="Disordered" evidence="6">
    <location>
        <begin position="243"/>
        <end position="272"/>
    </location>
</feature>
<dbReference type="PROSITE" id="PS00107">
    <property type="entry name" value="PROTEIN_KINASE_ATP"/>
    <property type="match status" value="1"/>
</dbReference>
<evidence type="ECO:0000313" key="9">
    <source>
        <dbReference type="Proteomes" id="UP000037660"/>
    </source>
</evidence>
<evidence type="ECO:0000256" key="4">
    <source>
        <dbReference type="ARBA" id="ARBA00022840"/>
    </source>
</evidence>
<evidence type="ECO:0000256" key="2">
    <source>
        <dbReference type="ARBA" id="ARBA00022741"/>
    </source>
</evidence>
<organism evidence="8 9">
    <name type="scientific">Piscinibacter sakaiensis</name>
    <name type="common">Ideonella sakaiensis</name>
    <dbReference type="NCBI Taxonomy" id="1547922"/>
    <lineage>
        <taxon>Bacteria</taxon>
        <taxon>Pseudomonadati</taxon>
        <taxon>Pseudomonadota</taxon>
        <taxon>Betaproteobacteria</taxon>
        <taxon>Burkholderiales</taxon>
        <taxon>Sphaerotilaceae</taxon>
        <taxon>Piscinibacter</taxon>
    </lineage>
</organism>
<dbReference type="STRING" id="1547922.ISF6_4685"/>
<dbReference type="Gene3D" id="1.10.510.10">
    <property type="entry name" value="Transferase(Phosphotransferase) domain 1"/>
    <property type="match status" value="1"/>
</dbReference>
<dbReference type="CDD" id="cd14014">
    <property type="entry name" value="STKc_PknB_like"/>
    <property type="match status" value="1"/>
</dbReference>
<feature type="binding site" evidence="5">
    <location>
        <position position="127"/>
    </location>
    <ligand>
        <name>ATP</name>
        <dbReference type="ChEBI" id="CHEBI:30616"/>
    </ligand>
</feature>
<dbReference type="InterPro" id="IPR017441">
    <property type="entry name" value="Protein_kinase_ATP_BS"/>
</dbReference>
<dbReference type="AlphaFoldDB" id="A0A0K8NX53"/>
<dbReference type="InterPro" id="IPR008271">
    <property type="entry name" value="Ser/Thr_kinase_AS"/>
</dbReference>
<dbReference type="PANTHER" id="PTHR43289:SF34">
    <property type="entry name" value="SERINE_THREONINE-PROTEIN KINASE YBDM-RELATED"/>
    <property type="match status" value="1"/>
</dbReference>
<feature type="domain" description="Protein kinase" evidence="7">
    <location>
        <begin position="96"/>
        <end position="385"/>
    </location>
</feature>
<accession>A0A0K8NX53</accession>
<dbReference type="PANTHER" id="PTHR43289">
    <property type="entry name" value="MITOGEN-ACTIVATED PROTEIN KINASE KINASE KINASE 20-RELATED"/>
    <property type="match status" value="1"/>
</dbReference>
<dbReference type="SUPFAM" id="SSF48452">
    <property type="entry name" value="TPR-like"/>
    <property type="match status" value="2"/>
</dbReference>
<evidence type="ECO:0000256" key="6">
    <source>
        <dbReference type="SAM" id="MobiDB-lite"/>
    </source>
</evidence>
<dbReference type="EMBL" id="BBYR01000007">
    <property type="protein sequence ID" value="GAP34510.1"/>
    <property type="molecule type" value="Genomic_DNA"/>
</dbReference>
<feature type="region of interest" description="Disordered" evidence="6">
    <location>
        <begin position="1"/>
        <end position="20"/>
    </location>
</feature>
<protein>
    <recommendedName>
        <fullName evidence="7">Protein kinase domain-containing protein</fullName>
    </recommendedName>
</protein>
<dbReference type="SUPFAM" id="SSF56112">
    <property type="entry name" value="Protein kinase-like (PK-like)"/>
    <property type="match status" value="1"/>
</dbReference>
<gene>
    <name evidence="8" type="ORF">ISF6_4685</name>
</gene>
<dbReference type="PROSITE" id="PS50011">
    <property type="entry name" value="PROTEIN_KINASE_DOM"/>
    <property type="match status" value="1"/>
</dbReference>
<dbReference type="InterPro" id="IPR011009">
    <property type="entry name" value="Kinase-like_dom_sf"/>
</dbReference>
<dbReference type="Pfam" id="PF00069">
    <property type="entry name" value="Pkinase"/>
    <property type="match status" value="1"/>
</dbReference>
<sequence length="854" mass="91651">MIGAPGASRRRELPNTMREDDAPRWAEIDAWLDQALAQPDAGRLAWLAAQPMAPALRRELEALLEAEQASRTAFEPAVAAEPAGQALAAGDRIGVWRVEAWIGRGGSGDVYRVQRDDGHYAQAAALKWLRRPDDEAERRRFEAERRLLARLEHPAIARLIDGGAHAGRLYAVMEFVDGEPFDRRVAGRPLAERLALFEQVVAAVAHAHARQIVHRDLKPANVLVDAAGQVRLLDFGIARELEPPQPRADAGRGPDVGASARDVPGGEDTASAAEATQTLHLTPSHCAPEQLQGGSADAAADVYALGVMLHETLTGEPLWRLEGSGLQRTLQRLTLPQEVPPPSRRLRGAAARAVRGDLDAIVAQCLRPRPQDRYAGARALGEDLARHRERRPVQARGDAPGVLLAGLLRRHRVAVGAGAAVLASLVAALLGVGWQAREAARERDLAREEAAAGQAMRDVMLSMFRTAAEQPPGSEPGARALLAQTAERLERALARDPAQAADTLLALAQLHFQLNDYVGARPLFERLLSQAERLPAALQAQARMDLAQCLWRAGELPRAAALLAQAQAHWQALGPAGRNRLLDSRLVEAQILRADGRGEQAVRLLAEGLPQRIAVSGERHVETAAWLNNLATARYHAGQLAEARADYARAWALWQALGAPAGTDALNTLNNWAALSLREGRSDEAERLFREALALRRSHLPPSAAQAALQNNLGKLLLRRGEAGEALPLLEDAVALGERYAGPASPHTLAALAGVAEAQIALARLAQARTTLDELARRVAPLGEAHLMAGMAELAGARWHAARRDWARAHAQADRAEAIWRRAGAPAAPYLAQAGALRAGWPSRDAAGDASPGG</sequence>
<keyword evidence="9" id="KW-1185">Reference proteome</keyword>
<dbReference type="Gene3D" id="1.25.40.10">
    <property type="entry name" value="Tetratricopeptide repeat domain"/>
    <property type="match status" value="2"/>
</dbReference>
<feature type="compositionally biased region" description="Basic and acidic residues" evidence="6">
    <location>
        <begin position="9"/>
        <end position="20"/>
    </location>
</feature>
<dbReference type="SMART" id="SM00220">
    <property type="entry name" value="S_TKc"/>
    <property type="match status" value="1"/>
</dbReference>
<evidence type="ECO:0000313" key="8">
    <source>
        <dbReference type="EMBL" id="GAP34510.1"/>
    </source>
</evidence>
<dbReference type="InterPro" id="IPR019734">
    <property type="entry name" value="TPR_rpt"/>
</dbReference>
<dbReference type="Gene3D" id="3.30.200.20">
    <property type="entry name" value="Phosphorylase Kinase, domain 1"/>
    <property type="match status" value="1"/>
</dbReference>
<keyword evidence="2 5" id="KW-0547">Nucleotide-binding</keyword>
<evidence type="ECO:0000256" key="1">
    <source>
        <dbReference type="ARBA" id="ARBA00022679"/>
    </source>
</evidence>
<dbReference type="SMART" id="SM00028">
    <property type="entry name" value="TPR"/>
    <property type="match status" value="5"/>
</dbReference>
<dbReference type="Pfam" id="PF13424">
    <property type="entry name" value="TPR_12"/>
    <property type="match status" value="2"/>
</dbReference>
<dbReference type="Proteomes" id="UP000037660">
    <property type="component" value="Unassembled WGS sequence"/>
</dbReference>
<dbReference type="InterPro" id="IPR011990">
    <property type="entry name" value="TPR-like_helical_dom_sf"/>
</dbReference>
<keyword evidence="4 5" id="KW-0067">ATP-binding</keyword>
<keyword evidence="3" id="KW-0418">Kinase</keyword>
<comment type="caution">
    <text evidence="8">The sequence shown here is derived from an EMBL/GenBank/DDBJ whole genome shotgun (WGS) entry which is preliminary data.</text>
</comment>
<evidence type="ECO:0000259" key="7">
    <source>
        <dbReference type="PROSITE" id="PS50011"/>
    </source>
</evidence>
<keyword evidence="1" id="KW-0808">Transferase</keyword>
<dbReference type="InterPro" id="IPR000719">
    <property type="entry name" value="Prot_kinase_dom"/>
</dbReference>
<dbReference type="PROSITE" id="PS00108">
    <property type="entry name" value="PROTEIN_KINASE_ST"/>
    <property type="match status" value="1"/>
</dbReference>
<reference evidence="8 9" key="2">
    <citation type="journal article" date="2016" name="Science">
        <title>A bacterium that degrades and assimilates poly(ethylene terephthalate).</title>
        <authorList>
            <person name="Yoshida S."/>
            <person name="Hiraga K."/>
            <person name="Takehana T."/>
            <person name="Taniguchi I."/>
            <person name="Yamaji H."/>
            <person name="Maeda Y."/>
            <person name="Toyohara K."/>
            <person name="Miyamoto K."/>
            <person name="Kimura Y."/>
            <person name="Oda K."/>
        </authorList>
    </citation>
    <scope>NUCLEOTIDE SEQUENCE [LARGE SCALE GENOMIC DNA]</scope>
    <source>
        <strain evidence="9">NBRC 110686 / TISTR 2288 / 201-F6</strain>
    </source>
</reference>
<name>A0A0K8NX53_PISS1</name>
<proteinExistence type="predicted"/>
<dbReference type="Pfam" id="PF13432">
    <property type="entry name" value="TPR_16"/>
    <property type="match status" value="1"/>
</dbReference>
<dbReference type="GO" id="GO:0004674">
    <property type="term" value="F:protein serine/threonine kinase activity"/>
    <property type="evidence" value="ECO:0007669"/>
    <property type="project" value="TreeGrafter"/>
</dbReference>
<dbReference type="GO" id="GO:0005524">
    <property type="term" value="F:ATP binding"/>
    <property type="evidence" value="ECO:0007669"/>
    <property type="project" value="UniProtKB-UniRule"/>
</dbReference>